<name>A0ABV9YPX1_9PSEU</name>
<dbReference type="Pfam" id="PF14742">
    <property type="entry name" value="GDE_N_bis"/>
    <property type="match status" value="1"/>
</dbReference>
<dbReference type="InterPro" id="IPR008928">
    <property type="entry name" value="6-hairpin_glycosidase_sf"/>
</dbReference>
<accession>A0ABV9YPX1</accession>
<dbReference type="RefSeq" id="WP_378037151.1">
    <property type="nucleotide sequence ID" value="NZ_JBHSIV010000017.1"/>
</dbReference>
<keyword evidence="4" id="KW-1185">Reference proteome</keyword>
<dbReference type="InterPro" id="IPR054491">
    <property type="entry name" value="MGH1-like_GH"/>
</dbReference>
<evidence type="ECO:0000313" key="4">
    <source>
        <dbReference type="Proteomes" id="UP001595947"/>
    </source>
</evidence>
<comment type="caution">
    <text evidence="3">The sequence shown here is derived from an EMBL/GenBank/DDBJ whole genome shotgun (WGS) entry which is preliminary data.</text>
</comment>
<dbReference type="SUPFAM" id="SSF48208">
    <property type="entry name" value="Six-hairpin glycosidases"/>
    <property type="match status" value="1"/>
</dbReference>
<sequence length="702" mass="75863">MSDEAPPRVGGDGGTTTLVAGSSFCLSTAGGDVVPGGVQGLFVDDTRVVSGWRLRIDGDPVEPLGVLEGERFRAGFLGRTPPRKGRTDATILVERTRRVGDGMVEELSIRNLSAEAAGLTVELDVEADFADLFEVKEGRVDRRPRVASEDEDHAVTFVLSSSPHRPRVRIAGEGEPDVTGTTFRHTVLVPGRATWTTRWVVGVALGPHDTLPPRDETCPEGEAARRMARWRLSAPVAGTPHPGLETTLHASSEDLGALQIVDHSHPDRRVVAAGAPWFMALFGRDSLLTGLMALPLDQQLALGTLRMLADLQGRRVEPLTEEEPGRIVHEVRCGREGSVSRVGSSAYYGSVDATPLFVVLLGELHRWGLADDELRELLPAADRAMAWVQRYGDRDGDGFVEYRRASDRGLVNQGWKDSFDGVTTSGGRIAEPPIALAEVQGYVYAAHLARAELAEAVDDPATAADHRQRAAVLRDRFDTRFWLPDRGWYAMALDRDKRPVDALGSNIGHCLWSGIVPPERAADVARHLVGETMWTGFGVRTLASDMGAYNPMGYHTGSVWPHDNALVAAGLMRYGFVAEAQQVALGVLDAARAFGGRLPELFCGFDRDEFPVPVPYPTSCSPQAWAAATPVSLVRTLLRFHPDLPRGRLGLDPALPAAMLPLHVGNLPLAGARLGLEVDTRGWDVHGLPPHVVPTPSPPGRA</sequence>
<evidence type="ECO:0000313" key="3">
    <source>
        <dbReference type="EMBL" id="MFC5063802.1"/>
    </source>
</evidence>
<feature type="domain" description="Putative glycogen debranching enzyme N-terminal" evidence="1">
    <location>
        <begin position="18"/>
        <end position="199"/>
    </location>
</feature>
<gene>
    <name evidence="3" type="ORF">ACFPBZ_16405</name>
</gene>
<dbReference type="Gene3D" id="1.50.10.10">
    <property type="match status" value="1"/>
</dbReference>
<evidence type="ECO:0000259" key="2">
    <source>
        <dbReference type="Pfam" id="PF22422"/>
    </source>
</evidence>
<feature type="domain" description="Mannosylglycerate hydrolase MGH1-like glycoside hydrolase" evidence="2">
    <location>
        <begin position="422"/>
        <end position="590"/>
    </location>
</feature>
<dbReference type="InterPro" id="IPR012341">
    <property type="entry name" value="6hp_glycosidase-like_sf"/>
</dbReference>
<protein>
    <submittedName>
        <fullName evidence="3">Glycogen debranching N-terminal domain-containing protein</fullName>
    </submittedName>
</protein>
<organism evidence="3 4">
    <name type="scientific">Actinomycetospora atypica</name>
    <dbReference type="NCBI Taxonomy" id="1290095"/>
    <lineage>
        <taxon>Bacteria</taxon>
        <taxon>Bacillati</taxon>
        <taxon>Actinomycetota</taxon>
        <taxon>Actinomycetes</taxon>
        <taxon>Pseudonocardiales</taxon>
        <taxon>Pseudonocardiaceae</taxon>
        <taxon>Actinomycetospora</taxon>
    </lineage>
</organism>
<reference evidence="4" key="1">
    <citation type="journal article" date="2019" name="Int. J. Syst. Evol. Microbiol.">
        <title>The Global Catalogue of Microorganisms (GCM) 10K type strain sequencing project: providing services to taxonomists for standard genome sequencing and annotation.</title>
        <authorList>
            <consortium name="The Broad Institute Genomics Platform"/>
            <consortium name="The Broad Institute Genome Sequencing Center for Infectious Disease"/>
            <person name="Wu L."/>
            <person name="Ma J."/>
        </authorList>
    </citation>
    <scope>NUCLEOTIDE SEQUENCE [LARGE SCALE GENOMIC DNA]</scope>
    <source>
        <strain evidence="4">CGMCC 4.7093</strain>
    </source>
</reference>
<dbReference type="Pfam" id="PF22422">
    <property type="entry name" value="MGH1-like_GH"/>
    <property type="match status" value="1"/>
</dbReference>
<proteinExistence type="predicted"/>
<dbReference type="InterPro" id="IPR032856">
    <property type="entry name" value="GDE_N_bis"/>
</dbReference>
<dbReference type="Proteomes" id="UP001595947">
    <property type="component" value="Unassembled WGS sequence"/>
</dbReference>
<evidence type="ECO:0000259" key="1">
    <source>
        <dbReference type="Pfam" id="PF14742"/>
    </source>
</evidence>
<dbReference type="EMBL" id="JBHSIV010000017">
    <property type="protein sequence ID" value="MFC5063802.1"/>
    <property type="molecule type" value="Genomic_DNA"/>
</dbReference>